<dbReference type="AlphaFoldDB" id="A0A3A8B9B6"/>
<gene>
    <name evidence="2" type="ORF">D6850_07350</name>
</gene>
<evidence type="ECO:0000313" key="3">
    <source>
        <dbReference type="Proteomes" id="UP000281128"/>
    </source>
</evidence>
<dbReference type="PROSITE" id="PS51257">
    <property type="entry name" value="PROKAR_LIPOPROTEIN"/>
    <property type="match status" value="1"/>
</dbReference>
<dbReference type="InterPro" id="IPR038670">
    <property type="entry name" value="HslJ-like_sf"/>
</dbReference>
<proteinExistence type="predicted"/>
<dbReference type="Proteomes" id="UP000281128">
    <property type="component" value="Unassembled WGS sequence"/>
</dbReference>
<name>A0A3A8B9B6_9RHOB</name>
<dbReference type="Pfam" id="PF03724">
    <property type="entry name" value="META"/>
    <property type="match status" value="1"/>
</dbReference>
<organism evidence="2 3">
    <name type="scientific">Roseovarius spongiae</name>
    <dbReference type="NCBI Taxonomy" id="2320272"/>
    <lineage>
        <taxon>Bacteria</taxon>
        <taxon>Pseudomonadati</taxon>
        <taxon>Pseudomonadota</taxon>
        <taxon>Alphaproteobacteria</taxon>
        <taxon>Rhodobacterales</taxon>
        <taxon>Roseobacteraceae</taxon>
        <taxon>Roseovarius</taxon>
    </lineage>
</organism>
<sequence>MRRALLLAASLGLTGCQGDQTVTGHGGAGAWELTLIAGAAPPASLTMRLLDDGAVEISGPCNTMRARQTAPYPWFHLTDAVQTERACAALEQEERLFDALAAASLVEVAGDVLIITTSSGKEMVLEARRP</sequence>
<keyword evidence="3" id="KW-1185">Reference proteome</keyword>
<dbReference type="InterPro" id="IPR005184">
    <property type="entry name" value="DUF306_Meta_HslJ"/>
</dbReference>
<dbReference type="EMBL" id="RAPE01000002">
    <property type="protein sequence ID" value="RKF14693.1"/>
    <property type="molecule type" value="Genomic_DNA"/>
</dbReference>
<dbReference type="RefSeq" id="WP_121165420.1">
    <property type="nucleotide sequence ID" value="NZ_RAPE01000002.1"/>
</dbReference>
<feature type="domain" description="DUF306" evidence="1">
    <location>
        <begin position="29"/>
        <end position="123"/>
    </location>
</feature>
<accession>A0A3A8B9B6</accession>
<protein>
    <submittedName>
        <fullName evidence="2">META domain-containing protein</fullName>
    </submittedName>
</protein>
<evidence type="ECO:0000313" key="2">
    <source>
        <dbReference type="EMBL" id="RKF14693.1"/>
    </source>
</evidence>
<dbReference type="Gene3D" id="2.40.128.270">
    <property type="match status" value="1"/>
</dbReference>
<dbReference type="OrthoDB" id="7777568at2"/>
<comment type="caution">
    <text evidence="2">The sequence shown here is derived from an EMBL/GenBank/DDBJ whole genome shotgun (WGS) entry which is preliminary data.</text>
</comment>
<reference evidence="2 3" key="1">
    <citation type="submission" date="2018-09" db="EMBL/GenBank/DDBJ databases">
        <title>Roseovarius spongiae sp. nov., isolated from a marine sponge.</title>
        <authorList>
            <person name="Zhuang L."/>
            <person name="Luo L."/>
        </authorList>
    </citation>
    <scope>NUCLEOTIDE SEQUENCE [LARGE SCALE GENOMIC DNA]</scope>
    <source>
        <strain evidence="2 3">HN-E21</strain>
    </source>
</reference>
<evidence type="ECO:0000259" key="1">
    <source>
        <dbReference type="Pfam" id="PF03724"/>
    </source>
</evidence>